<feature type="compositionally biased region" description="Low complexity" evidence="1">
    <location>
        <begin position="1"/>
        <end position="13"/>
    </location>
</feature>
<keyword evidence="2" id="KW-0812">Transmembrane</keyword>
<proteinExistence type="predicted"/>
<feature type="region of interest" description="Disordered" evidence="1">
    <location>
        <begin position="1"/>
        <end position="46"/>
    </location>
</feature>
<evidence type="ECO:0000256" key="1">
    <source>
        <dbReference type="SAM" id="MobiDB-lite"/>
    </source>
</evidence>
<feature type="transmembrane region" description="Helical" evidence="2">
    <location>
        <begin position="51"/>
        <end position="68"/>
    </location>
</feature>
<gene>
    <name evidence="3" type="ORF">CINC_LOCUS9550</name>
</gene>
<keyword evidence="2" id="KW-1133">Transmembrane helix</keyword>
<sequence length="109" mass="12727">MPDTSTSTTATPRRSTKAPPHRSTEAPPQRYTTAPSPRPTTPPRTTTRARARALLFTLFLCLLLWWALRTVVPIPITIIPRVMYRDRSYHVFQIHRNITNMVRYFMQYV</sequence>
<dbReference type="Proteomes" id="UP001154114">
    <property type="component" value="Chromosome 3"/>
</dbReference>
<dbReference type="AlphaFoldDB" id="A0A9N8PZI8"/>
<reference evidence="3" key="1">
    <citation type="submission" date="2021-12" db="EMBL/GenBank/DDBJ databases">
        <authorList>
            <person name="King R."/>
        </authorList>
    </citation>
    <scope>NUCLEOTIDE SEQUENCE</scope>
</reference>
<evidence type="ECO:0000313" key="3">
    <source>
        <dbReference type="EMBL" id="CAD0195598.1"/>
    </source>
</evidence>
<dbReference type="EMBL" id="LR824006">
    <property type="protein sequence ID" value="CAD0195598.1"/>
    <property type="molecule type" value="Genomic_DNA"/>
</dbReference>
<protein>
    <submittedName>
        <fullName evidence="3">Uncharacterized protein</fullName>
    </submittedName>
</protein>
<keyword evidence="2" id="KW-0472">Membrane</keyword>
<evidence type="ECO:0000256" key="2">
    <source>
        <dbReference type="SAM" id="Phobius"/>
    </source>
</evidence>
<keyword evidence="4" id="KW-1185">Reference proteome</keyword>
<evidence type="ECO:0000313" key="4">
    <source>
        <dbReference type="Proteomes" id="UP001154114"/>
    </source>
</evidence>
<organism evidence="3 4">
    <name type="scientific">Chrysodeixis includens</name>
    <name type="common">Soybean looper</name>
    <name type="synonym">Pseudoplusia includens</name>
    <dbReference type="NCBI Taxonomy" id="689277"/>
    <lineage>
        <taxon>Eukaryota</taxon>
        <taxon>Metazoa</taxon>
        <taxon>Ecdysozoa</taxon>
        <taxon>Arthropoda</taxon>
        <taxon>Hexapoda</taxon>
        <taxon>Insecta</taxon>
        <taxon>Pterygota</taxon>
        <taxon>Neoptera</taxon>
        <taxon>Endopterygota</taxon>
        <taxon>Lepidoptera</taxon>
        <taxon>Glossata</taxon>
        <taxon>Ditrysia</taxon>
        <taxon>Noctuoidea</taxon>
        <taxon>Noctuidae</taxon>
        <taxon>Plusiinae</taxon>
        <taxon>Chrysodeixis</taxon>
    </lineage>
</organism>
<accession>A0A9N8PZI8</accession>
<name>A0A9N8PZI8_CHRIL</name>